<organism evidence="2 3">
    <name type="scientific">Bacteroides cellulosilyticus</name>
    <dbReference type="NCBI Taxonomy" id="246787"/>
    <lineage>
        <taxon>Bacteria</taxon>
        <taxon>Pseudomonadati</taxon>
        <taxon>Bacteroidota</taxon>
        <taxon>Bacteroidia</taxon>
        <taxon>Bacteroidales</taxon>
        <taxon>Bacteroidaceae</taxon>
        <taxon>Bacteroides</taxon>
    </lineage>
</organism>
<dbReference type="AlphaFoldDB" id="A0AAX4Y300"/>
<dbReference type="SUPFAM" id="SSF52833">
    <property type="entry name" value="Thioredoxin-like"/>
    <property type="match status" value="1"/>
</dbReference>
<sequence>SEYVGKSLLLFVDFWASWCSPCRADIPHIK</sequence>
<dbReference type="RefSeq" id="WP_275203226.1">
    <property type="nucleotide sequence ID" value="NZ_JARFID010001108.1"/>
</dbReference>
<dbReference type="EMBL" id="JARFID010001108">
    <property type="protein sequence ID" value="MDE8698363.1"/>
    <property type="molecule type" value="Genomic_DNA"/>
</dbReference>
<dbReference type="Proteomes" id="UP001221924">
    <property type="component" value="Unassembled WGS sequence"/>
</dbReference>
<feature type="non-terminal residue" evidence="2">
    <location>
        <position position="1"/>
    </location>
</feature>
<gene>
    <name evidence="2" type="ORF">PZH42_31100</name>
</gene>
<reference evidence="2" key="1">
    <citation type="submission" date="2023-03" db="EMBL/GenBank/DDBJ databases">
        <title>DFI Biobank Strains.</title>
        <authorList>
            <person name="Mostad J."/>
            <person name="Paddock L."/>
            <person name="Medina S."/>
            <person name="Waligurski E."/>
            <person name="Barat B."/>
            <person name="Smith R."/>
            <person name="Burgo V."/>
            <person name="Metcalfe C."/>
            <person name="Woodson C."/>
            <person name="Sundararajan A."/>
            <person name="Ramaswamy R."/>
            <person name="Lin H."/>
            <person name="Pamer E.G."/>
        </authorList>
    </citation>
    <scope>NUCLEOTIDE SEQUENCE</scope>
    <source>
        <strain evidence="2">DFI.9.5</strain>
    </source>
</reference>
<evidence type="ECO:0000259" key="1">
    <source>
        <dbReference type="Pfam" id="PF00085"/>
    </source>
</evidence>
<dbReference type="Pfam" id="PF00085">
    <property type="entry name" value="Thioredoxin"/>
    <property type="match status" value="1"/>
</dbReference>
<evidence type="ECO:0000313" key="3">
    <source>
        <dbReference type="Proteomes" id="UP001221924"/>
    </source>
</evidence>
<dbReference type="Gene3D" id="3.40.30.10">
    <property type="entry name" value="Glutaredoxin"/>
    <property type="match status" value="1"/>
</dbReference>
<protein>
    <submittedName>
        <fullName evidence="2">Thioredoxin domain-containing protein</fullName>
    </submittedName>
</protein>
<dbReference type="InterPro" id="IPR013766">
    <property type="entry name" value="Thioredoxin_domain"/>
</dbReference>
<comment type="caution">
    <text evidence="2">The sequence shown here is derived from an EMBL/GenBank/DDBJ whole genome shotgun (WGS) entry which is preliminary data.</text>
</comment>
<feature type="domain" description="Thioredoxin" evidence="1">
    <location>
        <begin position="6"/>
        <end position="28"/>
    </location>
</feature>
<dbReference type="InterPro" id="IPR036249">
    <property type="entry name" value="Thioredoxin-like_sf"/>
</dbReference>
<name>A0AAX4Y300_9BACE</name>
<evidence type="ECO:0000313" key="2">
    <source>
        <dbReference type="EMBL" id="MDE8698363.1"/>
    </source>
</evidence>
<accession>A0AAX4Y300</accession>
<proteinExistence type="predicted"/>